<evidence type="ECO:0000313" key="2">
    <source>
        <dbReference type="Proteomes" id="UP000290809"/>
    </source>
</evidence>
<dbReference type="EMBL" id="QMKO01003543">
    <property type="protein sequence ID" value="RTG81189.1"/>
    <property type="molecule type" value="Genomic_DNA"/>
</dbReference>
<accession>A0A430Q0I0</accession>
<evidence type="ECO:0000313" key="1">
    <source>
        <dbReference type="EMBL" id="RTG81189.1"/>
    </source>
</evidence>
<dbReference type="AlphaFoldDB" id="A0A430Q0I0"/>
<dbReference type="Proteomes" id="UP000290809">
    <property type="component" value="Unassembled WGS sequence"/>
</dbReference>
<comment type="caution">
    <text evidence="1">The sequence shown here is derived from an EMBL/GenBank/DDBJ whole genome shotgun (WGS) entry which is preliminary data.</text>
</comment>
<keyword evidence="2" id="KW-1185">Reference proteome</keyword>
<name>A0A430Q0I0_SCHBO</name>
<dbReference type="Gene3D" id="3.30.457.60">
    <property type="match status" value="1"/>
</dbReference>
<proteinExistence type="predicted"/>
<reference evidence="1 2" key="1">
    <citation type="journal article" date="2019" name="PLoS Pathog.">
        <title>Genome sequence of the bovine parasite Schistosoma bovis Tanzania.</title>
        <authorList>
            <person name="Oey H."/>
            <person name="Zakrzewski M."/>
            <person name="Gobert G."/>
            <person name="Gravermann K."/>
            <person name="Stoye J."/>
            <person name="Jones M."/>
            <person name="Mcmanus D."/>
            <person name="Krause L."/>
        </authorList>
    </citation>
    <scope>NUCLEOTIDE SEQUENCE [LARGE SCALE GENOMIC DNA]</scope>
    <source>
        <strain evidence="1 2">TAN1997</strain>
    </source>
</reference>
<gene>
    <name evidence="1" type="ORF">DC041_0006407</name>
</gene>
<dbReference type="STRING" id="6184.A0A430Q0I0"/>
<evidence type="ECO:0008006" key="3">
    <source>
        <dbReference type="Google" id="ProtNLM"/>
    </source>
</evidence>
<organism evidence="1 2">
    <name type="scientific">Schistosoma bovis</name>
    <name type="common">Blood fluke</name>
    <dbReference type="NCBI Taxonomy" id="6184"/>
    <lineage>
        <taxon>Eukaryota</taxon>
        <taxon>Metazoa</taxon>
        <taxon>Spiralia</taxon>
        <taxon>Lophotrochozoa</taxon>
        <taxon>Platyhelminthes</taxon>
        <taxon>Trematoda</taxon>
        <taxon>Digenea</taxon>
        <taxon>Strigeidida</taxon>
        <taxon>Schistosomatoidea</taxon>
        <taxon>Schistosomatidae</taxon>
        <taxon>Schistosoma</taxon>
    </lineage>
</organism>
<protein>
    <recommendedName>
        <fullName evidence="3">Kinetochore protein SPC25</fullName>
    </recommendedName>
</protein>
<feature type="non-terminal residue" evidence="1">
    <location>
        <position position="1"/>
    </location>
</feature>
<sequence length="145" mass="17037">VLEERIIHLSEKRDCQNQNNDVTMELDITNTVENRIRSNPDPLTELAEVKEELRVERLRSDRLMELFDKAKITFRTSYRDLLGYRINIQSCGDCQKVDGKFELVENNFTKSLPDNIYHYLNVNHSIPGFLASITLYYLQQNTLLI</sequence>
<dbReference type="GO" id="GO:0007094">
    <property type="term" value="P:mitotic spindle assembly checkpoint signaling"/>
    <property type="evidence" value="ECO:0007669"/>
    <property type="project" value="InterPro"/>
</dbReference>